<dbReference type="Proteomes" id="UP000011124">
    <property type="component" value="Chromosome"/>
</dbReference>
<dbReference type="EMBL" id="CP002637">
    <property type="protein sequence ID" value="AEB99307.1"/>
    <property type="molecule type" value="Genomic_DNA"/>
</dbReference>
<organism evidence="3 4">
    <name type="scientific">Selenomonas sputigena (strain ATCC 35185 / DSM 20758 / CCUG 44933 / VPI D19B-28)</name>
    <dbReference type="NCBI Taxonomy" id="546271"/>
    <lineage>
        <taxon>Bacteria</taxon>
        <taxon>Bacillati</taxon>
        <taxon>Bacillota</taxon>
        <taxon>Negativicutes</taxon>
        <taxon>Selenomonadales</taxon>
        <taxon>Selenomonadaceae</taxon>
        <taxon>Selenomonas</taxon>
    </lineage>
</organism>
<keyword evidence="1" id="KW-0802">TPR repeat</keyword>
<evidence type="ECO:0000313" key="3">
    <source>
        <dbReference type="EMBL" id="EEX76203.1"/>
    </source>
</evidence>
<protein>
    <submittedName>
        <fullName evidence="3">Tetratricopeptide repeat protein</fullName>
    </submittedName>
</protein>
<dbReference type="SUPFAM" id="SSF48452">
    <property type="entry name" value="TPR-like"/>
    <property type="match status" value="1"/>
</dbReference>
<reference evidence="3 4" key="1">
    <citation type="submission" date="2009-09" db="EMBL/GenBank/DDBJ databases">
        <authorList>
            <person name="Weinstock G."/>
            <person name="Sodergren E."/>
            <person name="Clifton S."/>
            <person name="Fulton L."/>
            <person name="Fulton B."/>
            <person name="Courtney L."/>
            <person name="Fronick C."/>
            <person name="Harrison M."/>
            <person name="Strong C."/>
            <person name="Farmer C."/>
            <person name="Delahaunty K."/>
            <person name="Markovic C."/>
            <person name="Hall O."/>
            <person name="Minx P."/>
            <person name="Tomlinson C."/>
            <person name="Mitreva M."/>
            <person name="Nelson J."/>
            <person name="Hou S."/>
            <person name="Wollam A."/>
            <person name="Pepin K.H."/>
            <person name="Johnson M."/>
            <person name="Bhonagiri V."/>
            <person name="Nash W.E."/>
            <person name="Warren W."/>
            <person name="Chinwalla A."/>
            <person name="Mardis E.R."/>
            <person name="Wilson R.K."/>
        </authorList>
    </citation>
    <scope>NUCLEOTIDE SEQUENCE [LARGE SCALE GENOMIC DNA]</scope>
    <source>
        <strain evidence="3">ATCC 35185</strain>
        <strain evidence="4">ATCC 35185 / DSM 20758 / VPI D19B-28</strain>
    </source>
</reference>
<dbReference type="eggNOG" id="ENOG5032WVQ">
    <property type="taxonomic scope" value="Bacteria"/>
</dbReference>
<proteinExistence type="predicted"/>
<dbReference type="HOGENOM" id="CLU_942995_0_0_9"/>
<gene>
    <name evidence="2" type="ordered locus">Selsp_0334</name>
    <name evidence="3" type="ORF">SELSPUOL_02368</name>
</gene>
<dbReference type="PROSITE" id="PS50005">
    <property type="entry name" value="TPR"/>
    <property type="match status" value="1"/>
</dbReference>
<dbReference type="InterPro" id="IPR019734">
    <property type="entry name" value="TPR_rpt"/>
</dbReference>
<evidence type="ECO:0000256" key="1">
    <source>
        <dbReference type="PROSITE-ProRule" id="PRU00339"/>
    </source>
</evidence>
<dbReference type="KEGG" id="ssg:Selsp_0334"/>
<evidence type="ECO:0000313" key="5">
    <source>
        <dbReference type="Proteomes" id="UP000011124"/>
    </source>
</evidence>
<dbReference type="OrthoDB" id="1666804at2"/>
<sequence length="287" mass="31594">MSKWHKKNAKTASVDEAKRKLVVQMADEEYGEALGTVAAMIEQGIEDSDAFYDASYAYFMSGDYERATQWVDNTLRLAPQHLGARILLARICFLQERTSDGLAIAEFVLKNYAASLSAEDKEELAEMLDCYGTTKEDEIRAGYPAIARFLQVDDAAPKAQTEAFQPLAQQVQRIEAQPLQQMQPAQQSAADDEKEAMRLAQEILGKNIALLEKVHLLNSFAAGFFLAGSFAAAKHLLKQALGLDAHDEMTLKNMGYTLVALGERDAALELAARMKLPDFGLLAAVRG</sequence>
<feature type="repeat" description="TPR" evidence="1">
    <location>
        <begin position="48"/>
        <end position="81"/>
    </location>
</feature>
<accession>C9LY09</accession>
<keyword evidence="5" id="KW-1185">Reference proteome</keyword>
<dbReference type="AlphaFoldDB" id="C9LY09"/>
<evidence type="ECO:0000313" key="2">
    <source>
        <dbReference type="EMBL" id="AEB99307.1"/>
    </source>
</evidence>
<dbReference type="EMBL" id="ACKP02000050">
    <property type="protein sequence ID" value="EEX76203.1"/>
    <property type="molecule type" value="Genomic_DNA"/>
</dbReference>
<reference evidence="2 5" key="2">
    <citation type="submission" date="2011-04" db="EMBL/GenBank/DDBJ databases">
        <title>The complete genome of Selenomonas sputigena DSM 20758.</title>
        <authorList>
            <consortium name="US DOE Joint Genome Institute (JGI-PGF)"/>
            <person name="Lucas S."/>
            <person name="Copeland A."/>
            <person name="Lapidus A."/>
            <person name="Bruce D."/>
            <person name="Goodwin L."/>
            <person name="Pitluck S."/>
            <person name="Peters L."/>
            <person name="Kyrpides N."/>
            <person name="Mavromatis K."/>
            <person name="Ivanova N."/>
            <person name="Ovchinnikova G."/>
            <person name="Teshima H."/>
            <person name="Detter J.C."/>
            <person name="Tapia R."/>
            <person name="Han C."/>
            <person name="Land M."/>
            <person name="Hauser L."/>
            <person name="Markowitz V."/>
            <person name="Cheng J.-F."/>
            <person name="Hugenholtz P."/>
            <person name="Woyke T."/>
            <person name="Wu D."/>
            <person name="Gronow S."/>
            <person name="Wellnitz S."/>
            <person name="Schneider S."/>
            <person name="Klenk H.-P."/>
            <person name="Eisen J.A."/>
        </authorList>
    </citation>
    <scope>NUCLEOTIDE SEQUENCE [LARGE SCALE GENOMIC DNA]</scope>
    <source>
        <strain evidence="2">ATCC 35185</strain>
        <strain evidence="5">ATCC 35185 / DSM 20758 / VPI D19B-28</strain>
    </source>
</reference>
<name>C9LY09_SELS3</name>
<dbReference type="Proteomes" id="UP000003505">
    <property type="component" value="Unassembled WGS sequence"/>
</dbReference>
<dbReference type="Gene3D" id="1.25.40.10">
    <property type="entry name" value="Tetratricopeptide repeat domain"/>
    <property type="match status" value="1"/>
</dbReference>
<dbReference type="Pfam" id="PF12895">
    <property type="entry name" value="ANAPC3"/>
    <property type="match status" value="1"/>
</dbReference>
<dbReference type="STRING" id="546271.Selsp_0334"/>
<evidence type="ECO:0000313" key="4">
    <source>
        <dbReference type="Proteomes" id="UP000003505"/>
    </source>
</evidence>
<dbReference type="InterPro" id="IPR011990">
    <property type="entry name" value="TPR-like_helical_dom_sf"/>
</dbReference>
<dbReference type="RefSeq" id="WP_006193732.1">
    <property type="nucleotide sequence ID" value="NC_015437.1"/>
</dbReference>